<gene>
    <name evidence="1" type="ORF">LIER_33433</name>
</gene>
<reference evidence="1 2" key="1">
    <citation type="submission" date="2024-01" db="EMBL/GenBank/DDBJ databases">
        <title>The complete chloroplast genome sequence of Lithospermum erythrorhizon: insights into the phylogenetic relationship among Boraginaceae species and the maternal lineages of purple gromwells.</title>
        <authorList>
            <person name="Okada T."/>
            <person name="Watanabe K."/>
        </authorList>
    </citation>
    <scope>NUCLEOTIDE SEQUENCE [LARGE SCALE GENOMIC DNA]</scope>
</reference>
<comment type="caution">
    <text evidence="1">The sequence shown here is derived from an EMBL/GenBank/DDBJ whole genome shotgun (WGS) entry which is preliminary data.</text>
</comment>
<name>A0AAV3RZ89_LITER</name>
<evidence type="ECO:0000313" key="2">
    <source>
        <dbReference type="Proteomes" id="UP001454036"/>
    </source>
</evidence>
<protein>
    <submittedName>
        <fullName evidence="1">Uncharacterized protein</fullName>
    </submittedName>
</protein>
<dbReference type="AlphaFoldDB" id="A0AAV3RZ89"/>
<keyword evidence="2" id="KW-1185">Reference proteome</keyword>
<proteinExistence type="predicted"/>
<evidence type="ECO:0000313" key="1">
    <source>
        <dbReference type="EMBL" id="GAA0186145.1"/>
    </source>
</evidence>
<dbReference type="EMBL" id="BAABME010013416">
    <property type="protein sequence ID" value="GAA0186145.1"/>
    <property type="molecule type" value="Genomic_DNA"/>
</dbReference>
<dbReference type="Proteomes" id="UP001454036">
    <property type="component" value="Unassembled WGS sequence"/>
</dbReference>
<organism evidence="1 2">
    <name type="scientific">Lithospermum erythrorhizon</name>
    <name type="common">Purple gromwell</name>
    <name type="synonym">Lithospermum officinale var. erythrorhizon</name>
    <dbReference type="NCBI Taxonomy" id="34254"/>
    <lineage>
        <taxon>Eukaryota</taxon>
        <taxon>Viridiplantae</taxon>
        <taxon>Streptophyta</taxon>
        <taxon>Embryophyta</taxon>
        <taxon>Tracheophyta</taxon>
        <taxon>Spermatophyta</taxon>
        <taxon>Magnoliopsida</taxon>
        <taxon>eudicotyledons</taxon>
        <taxon>Gunneridae</taxon>
        <taxon>Pentapetalae</taxon>
        <taxon>asterids</taxon>
        <taxon>lamiids</taxon>
        <taxon>Boraginales</taxon>
        <taxon>Boraginaceae</taxon>
        <taxon>Boraginoideae</taxon>
        <taxon>Lithospermeae</taxon>
        <taxon>Lithospermum</taxon>
    </lineage>
</organism>
<sequence>MTQTALPIDFDPSMTNKEDDREMNWSQLICGPIKIVTWRSVSPVGRSSEKLIKLLKRVEYLDHDAGKALMVDKEDYLEDQKELFLVQYQESPTPVSTYHLRPRLGRGRG</sequence>
<accession>A0AAV3RZ89</accession>